<organism evidence="1 2">
    <name type="scientific">Paenibacillus alvei</name>
    <name type="common">Bacillus alvei</name>
    <dbReference type="NCBI Taxonomy" id="44250"/>
    <lineage>
        <taxon>Bacteria</taxon>
        <taxon>Bacillati</taxon>
        <taxon>Bacillota</taxon>
        <taxon>Bacilli</taxon>
        <taxon>Bacillales</taxon>
        <taxon>Paenibacillaceae</taxon>
        <taxon>Paenibacillus</taxon>
    </lineage>
</organism>
<proteinExistence type="predicted"/>
<protein>
    <submittedName>
        <fullName evidence="1">Uncharacterized protein</fullName>
    </submittedName>
</protein>
<name>A0ABT4GVC7_PAEAL</name>
<evidence type="ECO:0000313" key="2">
    <source>
        <dbReference type="Proteomes" id="UP001527181"/>
    </source>
</evidence>
<sequence>MKEIEKAYTELIKLYPGLEISGGWVDSYGNIRIIRNMEAQHIHNVIKELNKQFKGYCTRNDDGEFVGICAETINKKLDELQEALQNTNKWGTVEYFKDHFNRSENIMSKEAAFTQLAVGIIKSSQVSQDDEIEDGSAIVQYFSNLLKAHEETK</sequence>
<dbReference type="RefSeq" id="WP_163979229.1">
    <property type="nucleotide sequence ID" value="NZ_JAMDNP010000015.1"/>
</dbReference>
<keyword evidence="2" id="KW-1185">Reference proteome</keyword>
<dbReference type="EMBL" id="JAMDNP010000015">
    <property type="protein sequence ID" value="MCY9760639.1"/>
    <property type="molecule type" value="Genomic_DNA"/>
</dbReference>
<accession>A0ABT4GVC7</accession>
<evidence type="ECO:0000313" key="1">
    <source>
        <dbReference type="EMBL" id="MCY9760639.1"/>
    </source>
</evidence>
<gene>
    <name evidence="1" type="ORF">M5X12_08620</name>
</gene>
<comment type="caution">
    <text evidence="1">The sequence shown here is derived from an EMBL/GenBank/DDBJ whole genome shotgun (WGS) entry which is preliminary data.</text>
</comment>
<reference evidence="1 2" key="1">
    <citation type="submission" date="2022-05" db="EMBL/GenBank/DDBJ databases">
        <title>Genome Sequencing of Bee-Associated Microbes.</title>
        <authorList>
            <person name="Dunlap C."/>
        </authorList>
    </citation>
    <scope>NUCLEOTIDE SEQUENCE [LARGE SCALE GENOMIC DNA]</scope>
    <source>
        <strain evidence="1 2">NRRL B-04010</strain>
    </source>
</reference>
<dbReference type="Proteomes" id="UP001527181">
    <property type="component" value="Unassembled WGS sequence"/>
</dbReference>